<proteinExistence type="predicted"/>
<reference evidence="2" key="1">
    <citation type="submission" date="2014-12" db="EMBL/GenBank/DDBJ databases">
        <title>Genome Sequence of Valsa Canker Pathogens Uncovers a Specific Adaption of Colonization on Woody Bark.</title>
        <authorList>
            <person name="Yin Z."/>
            <person name="Liu H."/>
            <person name="Gao X."/>
            <person name="Li Z."/>
            <person name="Song N."/>
            <person name="Ke X."/>
            <person name="Dai Q."/>
            <person name="Wu Y."/>
            <person name="Sun Y."/>
            <person name="Xu J.-R."/>
            <person name="Kang Z.K."/>
            <person name="Wang L."/>
            <person name="Huang L."/>
        </authorList>
    </citation>
    <scope>NUCLEOTIDE SEQUENCE [LARGE SCALE GENOMIC DNA]</scope>
    <source>
        <strain evidence="2">03-8</strain>
    </source>
</reference>
<dbReference type="Proteomes" id="UP000078559">
    <property type="component" value="Chromosome 1"/>
</dbReference>
<dbReference type="Pfam" id="PF06985">
    <property type="entry name" value="HET"/>
    <property type="match status" value="1"/>
</dbReference>
<sequence>MAMINVGLLGTWAITVDQLRRPTSTRLKIPIREDGLDTDPSPLLLRLVSYTWGDVDTYSEEPIKLGNQETAVLPNVLPLLRMLCSNPCGEFDLENDWFWIDSICINQSDFDERASQVKLMGQIYTQAKAAIVWLAEGTDDTDQAIDFLSHLAERRKDFRRAVRKYGKRVPRDLVKHTGWGSLERLLNLPWWKRVWTLQEFILASHLRFYCGTKSLSCSSFRKGIHSVELCRPFEADIKPWVWHAAWNRRRLIQWYEHDERKDNMSLLSLLEFCGNYQATDPRDRIWAVYGLACSEDRQMIGHPTYAYDTKTLYTNLVKAFVEKYGSLDIIGYAQLFRSRDPDWPSWIPDWRVEVQPLVVPLMVSHSPKETLATFRPAASIHRREGMKAREKILFKAAGDETPIPQMWDTPGYLTCRGVLVDYIDGIGSITHGDTAHGIESTSAINTMAANPQEREKLRESVARSLTLNRQDQYLEFSAPVRQYSKELQHLAAACEDRVRGSGHVPTWFLAWWMINSDLRIRGFALRDICYIEDYDHSLSNTRVAIPRAAKSFFLRMRGVMKDTFRRIVVTGEGHVGVAPQRAQKGDMVCVLFGCSIPVVLRKCEQSDTKEPVYELIGECYLDGFMNGEALGLGKQTDDFKIQ</sequence>
<evidence type="ECO:0000313" key="2">
    <source>
        <dbReference type="EMBL" id="KUI64645.1"/>
    </source>
</evidence>
<dbReference type="PANTHER" id="PTHR24148">
    <property type="entry name" value="ANKYRIN REPEAT DOMAIN-CONTAINING PROTEIN 39 HOMOLOG-RELATED"/>
    <property type="match status" value="1"/>
</dbReference>
<protein>
    <submittedName>
        <fullName evidence="2">Heterokaryon incompatibility protein 6, OR allele</fullName>
    </submittedName>
</protein>
<name>A0A194VLA6_CYTMA</name>
<feature type="domain" description="Heterokaryon incompatibility" evidence="1">
    <location>
        <begin position="48"/>
        <end position="199"/>
    </location>
</feature>
<dbReference type="AlphaFoldDB" id="A0A194VLA6"/>
<accession>A0A194VLA6</accession>
<organism evidence="2 3">
    <name type="scientific">Cytospora mali</name>
    <name type="common">Apple Valsa canker fungus</name>
    <name type="synonym">Valsa mali</name>
    <dbReference type="NCBI Taxonomy" id="578113"/>
    <lineage>
        <taxon>Eukaryota</taxon>
        <taxon>Fungi</taxon>
        <taxon>Dikarya</taxon>
        <taxon>Ascomycota</taxon>
        <taxon>Pezizomycotina</taxon>
        <taxon>Sordariomycetes</taxon>
        <taxon>Sordariomycetidae</taxon>
        <taxon>Diaporthales</taxon>
        <taxon>Cytosporaceae</taxon>
        <taxon>Cytospora</taxon>
    </lineage>
</organism>
<evidence type="ECO:0000313" key="3">
    <source>
        <dbReference type="Proteomes" id="UP000078559"/>
    </source>
</evidence>
<gene>
    <name evidence="2" type="ORF">VM1G_00818</name>
</gene>
<dbReference type="Pfam" id="PF26639">
    <property type="entry name" value="Het-6_barrel"/>
    <property type="match status" value="1"/>
</dbReference>
<dbReference type="OrthoDB" id="2504919at2759"/>
<dbReference type="InterPro" id="IPR010730">
    <property type="entry name" value="HET"/>
</dbReference>
<dbReference type="InterPro" id="IPR052895">
    <property type="entry name" value="HetReg/Transcr_Mod"/>
</dbReference>
<keyword evidence="3" id="KW-1185">Reference proteome</keyword>
<evidence type="ECO:0000259" key="1">
    <source>
        <dbReference type="Pfam" id="PF06985"/>
    </source>
</evidence>
<dbReference type="EMBL" id="CM003098">
    <property type="protein sequence ID" value="KUI64645.1"/>
    <property type="molecule type" value="Genomic_DNA"/>
</dbReference>
<dbReference type="PANTHER" id="PTHR24148:SF73">
    <property type="entry name" value="HET DOMAIN PROTEIN (AFU_ORTHOLOGUE AFUA_8G01020)"/>
    <property type="match status" value="1"/>
</dbReference>